<comment type="caution">
    <text evidence="3">The sequence shown here is derived from an EMBL/GenBank/DDBJ whole genome shotgun (WGS) entry which is preliminary data.</text>
</comment>
<dbReference type="PROSITE" id="PS51257">
    <property type="entry name" value="PROKAR_LIPOPROTEIN"/>
    <property type="match status" value="1"/>
</dbReference>
<feature type="signal peptide" evidence="2">
    <location>
        <begin position="1"/>
        <end position="23"/>
    </location>
</feature>
<evidence type="ECO:0000313" key="3">
    <source>
        <dbReference type="EMBL" id="RNF40378.1"/>
    </source>
</evidence>
<dbReference type="OrthoDB" id="9800666at2"/>
<keyword evidence="2" id="KW-0732">Signal</keyword>
<organism evidence="3 4">
    <name type="scientific">Planococcus salinus</name>
    <dbReference type="NCBI Taxonomy" id="1848460"/>
    <lineage>
        <taxon>Bacteria</taxon>
        <taxon>Bacillati</taxon>
        <taxon>Bacillota</taxon>
        <taxon>Bacilli</taxon>
        <taxon>Bacillales</taxon>
        <taxon>Caryophanaceae</taxon>
        <taxon>Planococcus</taxon>
    </lineage>
</organism>
<dbReference type="Pfam" id="PF03640">
    <property type="entry name" value="Lipoprotein_15"/>
    <property type="match status" value="2"/>
</dbReference>
<dbReference type="PANTHER" id="PTHR39335">
    <property type="entry name" value="BLL4220 PROTEIN"/>
    <property type="match status" value="1"/>
</dbReference>
<accession>A0A3M8P9M0</accession>
<gene>
    <name evidence="3" type="ORF">EEX84_02835</name>
</gene>
<evidence type="ECO:0000313" key="4">
    <source>
        <dbReference type="Proteomes" id="UP000275473"/>
    </source>
</evidence>
<evidence type="ECO:0008006" key="5">
    <source>
        <dbReference type="Google" id="ProtNLM"/>
    </source>
</evidence>
<protein>
    <recommendedName>
        <fullName evidence="5">Secreted repeat protein with Y-X4-D motif</fullName>
    </recommendedName>
</protein>
<feature type="compositionally biased region" description="Acidic residues" evidence="1">
    <location>
        <begin position="37"/>
        <end position="50"/>
    </location>
</feature>
<name>A0A3M8P9M0_9BACL</name>
<evidence type="ECO:0000256" key="2">
    <source>
        <dbReference type="SAM" id="SignalP"/>
    </source>
</evidence>
<reference evidence="3 4" key="1">
    <citation type="journal article" date="2018" name="Int. J. Syst. Evol. Microbiol.">
        <title>Planococcus salinus sp. nov., a moderately halophilic bacterium isolated from a saline-alkali soil.</title>
        <authorList>
            <person name="Gan L."/>
        </authorList>
    </citation>
    <scope>NUCLEOTIDE SEQUENCE [LARGE SCALE GENOMIC DNA]</scope>
    <source>
        <strain evidence="3 4">LCB217</strain>
    </source>
</reference>
<dbReference type="GO" id="GO:0043448">
    <property type="term" value="P:alkane catabolic process"/>
    <property type="evidence" value="ECO:0007669"/>
    <property type="project" value="TreeGrafter"/>
</dbReference>
<feature type="region of interest" description="Disordered" evidence="1">
    <location>
        <begin position="25"/>
        <end position="59"/>
    </location>
</feature>
<dbReference type="EMBL" id="RIAX01000002">
    <property type="protein sequence ID" value="RNF40378.1"/>
    <property type="molecule type" value="Genomic_DNA"/>
</dbReference>
<dbReference type="Proteomes" id="UP000275473">
    <property type="component" value="Unassembled WGS sequence"/>
</dbReference>
<evidence type="ECO:0000256" key="1">
    <source>
        <dbReference type="SAM" id="MobiDB-lite"/>
    </source>
</evidence>
<proteinExistence type="predicted"/>
<feature type="chain" id="PRO_5018324761" description="Secreted repeat protein with Y-X4-D motif" evidence="2">
    <location>
        <begin position="24"/>
        <end position="174"/>
    </location>
</feature>
<dbReference type="AlphaFoldDB" id="A0A3M8P9M0"/>
<dbReference type="PANTHER" id="PTHR39335:SF1">
    <property type="entry name" value="BLL4220 PROTEIN"/>
    <property type="match status" value="1"/>
</dbReference>
<dbReference type="RefSeq" id="WP_123164079.1">
    <property type="nucleotide sequence ID" value="NZ_RIAX01000002.1"/>
</dbReference>
<sequence length="174" mass="19376">MDKRLFLYAIFSALFLLSACGDAEPVNPEVTEMPPGEIEEPEEATEEEPSTNESSGESAGSLMLLENEEVGSYLADSEGMTLYYFANDEPDMSNCTGDCLVNWPAFTAQDFEVPEGFDENDFGTITREDNGEEQVTFKGYPLYYFINDEEQGDANGEGLNDAWYIVNNDTTFPQ</sequence>
<keyword evidence="4" id="KW-1185">Reference proteome</keyword>
<dbReference type="InterPro" id="IPR005297">
    <property type="entry name" value="Lipoprotein_repeat"/>
</dbReference>